<dbReference type="PANTHER" id="PTHR10192:SF28">
    <property type="entry name" value="MOLYBDOPTERIN MOLYBDENUMTRANSFERASE"/>
    <property type="match status" value="1"/>
</dbReference>
<dbReference type="Proteomes" id="UP000264002">
    <property type="component" value="Unassembled WGS sequence"/>
</dbReference>
<dbReference type="AlphaFoldDB" id="A0A372MIZ8"/>
<dbReference type="GO" id="GO:0046872">
    <property type="term" value="F:metal ion binding"/>
    <property type="evidence" value="ECO:0007669"/>
    <property type="project" value="UniProtKB-UniRule"/>
</dbReference>
<keyword evidence="4" id="KW-1185">Reference proteome</keyword>
<proteinExistence type="inferred from homology"/>
<evidence type="ECO:0000256" key="1">
    <source>
        <dbReference type="RuleBase" id="RU365090"/>
    </source>
</evidence>
<dbReference type="GO" id="GO:0061599">
    <property type="term" value="F:molybdopterin molybdotransferase activity"/>
    <property type="evidence" value="ECO:0007669"/>
    <property type="project" value="UniProtKB-UniRule"/>
</dbReference>
<comment type="function">
    <text evidence="1">Catalyzes the insertion of molybdate into adenylated molybdopterin with the concomitant release of AMP.</text>
</comment>
<evidence type="ECO:0000313" key="3">
    <source>
        <dbReference type="EMBL" id="RFU95777.1"/>
    </source>
</evidence>
<protein>
    <recommendedName>
        <fullName evidence="1">Molybdopterin molybdenumtransferase</fullName>
        <ecNumber evidence="1">2.10.1.1</ecNumber>
    </recommendedName>
</protein>
<reference evidence="3 4" key="2">
    <citation type="submission" date="2018-09" db="EMBL/GenBank/DDBJ databases">
        <title>Genome of Sphaerochaeta halotolerans strain 4-11.</title>
        <authorList>
            <person name="Nazina T.N."/>
            <person name="Sokolova D.S."/>
        </authorList>
    </citation>
    <scope>NUCLEOTIDE SEQUENCE [LARGE SCALE GENOMIC DNA]</scope>
    <source>
        <strain evidence="3 4">4-11</strain>
    </source>
</reference>
<dbReference type="Gene3D" id="3.40.980.10">
    <property type="entry name" value="MoaB/Mog-like domain"/>
    <property type="match status" value="1"/>
</dbReference>
<dbReference type="GO" id="GO:0005829">
    <property type="term" value="C:cytosol"/>
    <property type="evidence" value="ECO:0007669"/>
    <property type="project" value="TreeGrafter"/>
</dbReference>
<dbReference type="Pfam" id="PF00994">
    <property type="entry name" value="MoCF_biosynth"/>
    <property type="match status" value="1"/>
</dbReference>
<comment type="caution">
    <text evidence="3">The sequence shown here is derived from an EMBL/GenBank/DDBJ whole genome shotgun (WGS) entry which is preliminary data.</text>
</comment>
<evidence type="ECO:0000259" key="2">
    <source>
        <dbReference type="SMART" id="SM00852"/>
    </source>
</evidence>
<dbReference type="InterPro" id="IPR001453">
    <property type="entry name" value="MoaB/Mog_dom"/>
</dbReference>
<sequence>MKLIKTVDAVGHMICHDMTQIIVGVTKDARFRKGHIVQEEDIPILLSMGKEHLYVWEMQEGMLHEDEGAVILCQACENEHMEHGDIKEGKIELRATTDGILEIDTERLKKINSLGEVMIATIANHSVVHAGDTIAGMRVIPLSIAAEHMDEVASIASSLHPILTIKPFVITDCTILVTGSEVKKGLISDTFSPVVERKLKEYGIAVTNIVQTGDDQAFITESIKDAVASGASMVICTGGMSVDPDDRTPGAIKATGARIVSYGAPVLPGAMFLVSYLGDVPVLGLPGCVMYSARTAFDLFLPRIIAHIPLTAHDIAGVGEGGLCMKCSPCHFPNCSFGKGGH</sequence>
<comment type="catalytic activity">
    <reaction evidence="1">
        <text>adenylyl-molybdopterin + molybdate = Mo-molybdopterin + AMP + H(+)</text>
        <dbReference type="Rhea" id="RHEA:35047"/>
        <dbReference type="ChEBI" id="CHEBI:15378"/>
        <dbReference type="ChEBI" id="CHEBI:36264"/>
        <dbReference type="ChEBI" id="CHEBI:62727"/>
        <dbReference type="ChEBI" id="CHEBI:71302"/>
        <dbReference type="ChEBI" id="CHEBI:456215"/>
    </reaction>
</comment>
<dbReference type="CDD" id="cd03522">
    <property type="entry name" value="MoeA_like"/>
    <property type="match status" value="1"/>
</dbReference>
<evidence type="ECO:0000313" key="4">
    <source>
        <dbReference type="Proteomes" id="UP000264002"/>
    </source>
</evidence>
<name>A0A372MIZ8_9SPIR</name>
<dbReference type="InterPro" id="IPR038987">
    <property type="entry name" value="MoeA-like"/>
</dbReference>
<keyword evidence="1" id="KW-0501">Molybdenum cofactor biosynthesis</keyword>
<gene>
    <name evidence="3" type="ORF">DYP60_01865</name>
</gene>
<dbReference type="SMART" id="SM00852">
    <property type="entry name" value="MoCF_biosynth"/>
    <property type="match status" value="1"/>
</dbReference>
<dbReference type="RefSeq" id="WP_117329174.1">
    <property type="nucleotide sequence ID" value="NZ_QUWK01000002.1"/>
</dbReference>
<keyword evidence="1" id="KW-0460">Magnesium</keyword>
<comment type="pathway">
    <text evidence="1">Cofactor biosynthesis; molybdopterin biosynthesis.</text>
</comment>
<feature type="domain" description="MoaB/Mog" evidence="2">
    <location>
        <begin position="174"/>
        <end position="307"/>
    </location>
</feature>
<accession>A0A372MIZ8</accession>
<organism evidence="3 4">
    <name type="scientific">Sphaerochaeta halotolerans</name>
    <dbReference type="NCBI Taxonomy" id="2293840"/>
    <lineage>
        <taxon>Bacteria</taxon>
        <taxon>Pseudomonadati</taxon>
        <taxon>Spirochaetota</taxon>
        <taxon>Spirochaetia</taxon>
        <taxon>Spirochaetales</taxon>
        <taxon>Sphaerochaetaceae</taxon>
        <taxon>Sphaerochaeta</taxon>
    </lineage>
</organism>
<comment type="cofactor">
    <cofactor evidence="1">
        <name>Mg(2+)</name>
        <dbReference type="ChEBI" id="CHEBI:18420"/>
    </cofactor>
</comment>
<dbReference type="SUPFAM" id="SSF53218">
    <property type="entry name" value="Molybdenum cofactor biosynthesis proteins"/>
    <property type="match status" value="1"/>
</dbReference>
<keyword evidence="1" id="KW-0479">Metal-binding</keyword>
<dbReference type="GO" id="GO:0006777">
    <property type="term" value="P:Mo-molybdopterin cofactor biosynthetic process"/>
    <property type="evidence" value="ECO:0007669"/>
    <property type="project" value="UniProtKB-UniRule"/>
</dbReference>
<dbReference type="EMBL" id="QUWK01000002">
    <property type="protein sequence ID" value="RFU95777.1"/>
    <property type="molecule type" value="Genomic_DNA"/>
</dbReference>
<dbReference type="EC" id="2.10.1.1" evidence="1"/>
<keyword evidence="1" id="KW-0500">Molybdenum</keyword>
<comment type="similarity">
    <text evidence="1">Belongs to the MoeA family.</text>
</comment>
<dbReference type="UniPathway" id="UPA00344"/>
<keyword evidence="1" id="KW-0808">Transferase</keyword>
<reference evidence="4" key="1">
    <citation type="submission" date="2018-08" db="EMBL/GenBank/DDBJ databases">
        <authorList>
            <person name="Grouzdev D.S."/>
            <person name="Krutkina M.S."/>
        </authorList>
    </citation>
    <scope>NUCLEOTIDE SEQUENCE [LARGE SCALE GENOMIC DNA]</scope>
    <source>
        <strain evidence="4">4-11</strain>
    </source>
</reference>
<dbReference type="PANTHER" id="PTHR10192">
    <property type="entry name" value="MOLYBDOPTERIN BIOSYNTHESIS PROTEIN"/>
    <property type="match status" value="1"/>
</dbReference>
<dbReference type="InterPro" id="IPR036425">
    <property type="entry name" value="MoaB/Mog-like_dom_sf"/>
</dbReference>